<dbReference type="InterPro" id="IPR009198">
    <property type="entry name" value="UCP014484_TM"/>
</dbReference>
<dbReference type="Pfam" id="PF09973">
    <property type="entry name" value="DUF2208"/>
    <property type="match status" value="1"/>
</dbReference>
<keyword evidence="1" id="KW-0472">Membrane</keyword>
<feature type="transmembrane region" description="Helical" evidence="1">
    <location>
        <begin position="96"/>
        <end position="126"/>
    </location>
</feature>
<name>A0A7J3XXG4_9CREN</name>
<evidence type="ECO:0000256" key="1">
    <source>
        <dbReference type="SAM" id="Phobius"/>
    </source>
</evidence>
<organism evidence="2">
    <name type="scientific">Thermogladius calderae</name>
    <dbReference type="NCBI Taxonomy" id="1200300"/>
    <lineage>
        <taxon>Archaea</taxon>
        <taxon>Thermoproteota</taxon>
        <taxon>Thermoprotei</taxon>
        <taxon>Desulfurococcales</taxon>
        <taxon>Desulfurococcaceae</taxon>
        <taxon>Thermogladius</taxon>
    </lineage>
</organism>
<gene>
    <name evidence="2" type="ORF">ENM60_00415</name>
</gene>
<feature type="transmembrane region" description="Helical" evidence="1">
    <location>
        <begin position="34"/>
        <end position="51"/>
    </location>
</feature>
<accession>A0A7J3XXG4</accession>
<feature type="transmembrane region" description="Helical" evidence="1">
    <location>
        <begin position="138"/>
        <end position="159"/>
    </location>
</feature>
<evidence type="ECO:0000313" key="2">
    <source>
        <dbReference type="EMBL" id="HHP67255.1"/>
    </source>
</evidence>
<feature type="transmembrane region" description="Helical" evidence="1">
    <location>
        <begin position="12"/>
        <end position="28"/>
    </location>
</feature>
<keyword evidence="1" id="KW-1133">Transmembrane helix</keyword>
<dbReference type="AlphaFoldDB" id="A0A7J3XXG4"/>
<proteinExistence type="predicted"/>
<keyword evidence="1" id="KW-0812">Transmembrane</keyword>
<reference evidence="2" key="1">
    <citation type="journal article" date="2020" name="mSystems">
        <title>Genome- and Community-Level Interaction Insights into Carbon Utilization and Element Cycling Functions of Hydrothermarchaeota in Hydrothermal Sediment.</title>
        <authorList>
            <person name="Zhou Z."/>
            <person name="Liu Y."/>
            <person name="Xu W."/>
            <person name="Pan J."/>
            <person name="Luo Z.H."/>
            <person name="Li M."/>
        </authorList>
    </citation>
    <scope>NUCLEOTIDE SEQUENCE [LARGE SCALE GENOMIC DNA]</scope>
    <source>
        <strain evidence="2">SpSt-110</strain>
    </source>
</reference>
<comment type="caution">
    <text evidence="2">The sequence shown here is derived from an EMBL/GenBank/DDBJ whole genome shotgun (WGS) entry which is preliminary data.</text>
</comment>
<dbReference type="EMBL" id="DRYK01000013">
    <property type="protein sequence ID" value="HHP67255.1"/>
    <property type="molecule type" value="Genomic_DNA"/>
</dbReference>
<protein>
    <submittedName>
        <fullName evidence="2">DUF2208 domain-containing protein</fullName>
    </submittedName>
</protein>
<sequence>MSTMMHQPKRHVSFLINTVSVLVISLLSTLAPAYAFLLFLVFYMVFFYIVYRITMRTSKMPPLSELGAPLYKEVNCVKIAAADPGLNKDLSSQFKFLMVTLAISLLAVFLYPLYNGLAGVYVIFYLNNATGNILLSRFINYVTMYTLIIVVLYSVRWAVTKKVSSVNLIIPQNFAIYRKGVVINNRNFIQASSTLCFTVNKQRRFIEIQDKTSGGSRIRLYTEKPSTVYEKLVEVGFNECKT</sequence>